<reference evidence="5" key="2">
    <citation type="submission" date="2010-01" db="EMBL/GenBank/DDBJ databases">
        <title>The complete genome of Conexibacter woesei DSM 14684.</title>
        <authorList>
            <consortium name="US DOE Joint Genome Institute (JGI-PGF)"/>
            <person name="Lucas S."/>
            <person name="Copeland A."/>
            <person name="Lapidus A."/>
            <person name="Glavina del Rio T."/>
            <person name="Dalin E."/>
            <person name="Tice H."/>
            <person name="Bruce D."/>
            <person name="Goodwin L."/>
            <person name="Pitluck S."/>
            <person name="Kyrpides N."/>
            <person name="Mavromatis K."/>
            <person name="Ivanova N."/>
            <person name="Mikhailova N."/>
            <person name="Chertkov O."/>
            <person name="Brettin T."/>
            <person name="Detter J.C."/>
            <person name="Han C."/>
            <person name="Larimer F."/>
            <person name="Land M."/>
            <person name="Hauser L."/>
            <person name="Markowitz V."/>
            <person name="Cheng J.-F."/>
            <person name="Hugenholtz P."/>
            <person name="Woyke T."/>
            <person name="Wu D."/>
            <person name="Pukall R."/>
            <person name="Steenblock K."/>
            <person name="Schneider S."/>
            <person name="Klenk H.-P."/>
            <person name="Eisen J.A."/>
        </authorList>
    </citation>
    <scope>NUCLEOTIDE SEQUENCE [LARGE SCALE GENOMIC DNA]</scope>
    <source>
        <strain evidence="5">DSM 14684 / CIP 108061 / JCM 11494 / NBRC 100937 / ID131577</strain>
    </source>
</reference>
<reference evidence="4 5" key="1">
    <citation type="journal article" date="2010" name="Stand. Genomic Sci.">
        <title>Complete genome sequence of Conexibacter woesei type strain (ID131577).</title>
        <authorList>
            <person name="Pukall R."/>
            <person name="Lapidus A."/>
            <person name="Glavina Del Rio T."/>
            <person name="Copeland A."/>
            <person name="Tice H."/>
            <person name="Cheng J.-F."/>
            <person name="Lucas S."/>
            <person name="Chen F."/>
            <person name="Nolan M."/>
            <person name="Bruce D."/>
            <person name="Goodwin L."/>
            <person name="Pitluck S."/>
            <person name="Mavromatis K."/>
            <person name="Ivanova N."/>
            <person name="Ovchinnikova G."/>
            <person name="Pati A."/>
            <person name="Chen A."/>
            <person name="Palaniappan K."/>
            <person name="Land M."/>
            <person name="Hauser L."/>
            <person name="Chang Y.-J."/>
            <person name="Jeffries C.D."/>
            <person name="Chain P."/>
            <person name="Meincke L."/>
            <person name="Sims D."/>
            <person name="Brettin T."/>
            <person name="Detter J.C."/>
            <person name="Rohde M."/>
            <person name="Goeker M."/>
            <person name="Bristow J."/>
            <person name="Eisen J.A."/>
            <person name="Markowitz V."/>
            <person name="Kyrpides N.C."/>
            <person name="Klenk H.-P."/>
            <person name="Hugenholtz P."/>
        </authorList>
    </citation>
    <scope>NUCLEOTIDE SEQUENCE [LARGE SCALE GENOMIC DNA]</scope>
    <source>
        <strain evidence="5">DSM 14684 / CIP 108061 / JCM 11494 / NBRC 100937 / ID131577</strain>
    </source>
</reference>
<dbReference type="EMBL" id="CP001854">
    <property type="protein sequence ID" value="ADB50485.1"/>
    <property type="molecule type" value="Genomic_DNA"/>
</dbReference>
<comment type="similarity">
    <text evidence="1">Belongs to the short-chain dehydrogenases/reductases (SDR) family.</text>
</comment>
<evidence type="ECO:0000313" key="4">
    <source>
        <dbReference type="EMBL" id="ADB50485.1"/>
    </source>
</evidence>
<evidence type="ECO:0000313" key="5">
    <source>
        <dbReference type="Proteomes" id="UP000008229"/>
    </source>
</evidence>
<dbReference type="GO" id="GO:0016616">
    <property type="term" value="F:oxidoreductase activity, acting on the CH-OH group of donors, NAD or NADP as acceptor"/>
    <property type="evidence" value="ECO:0007669"/>
    <property type="project" value="UniProtKB-ARBA"/>
</dbReference>
<gene>
    <name evidence="4" type="ordered locus">Cwoe_2059</name>
</gene>
<dbReference type="PRINTS" id="PR00080">
    <property type="entry name" value="SDRFAMILY"/>
</dbReference>
<evidence type="ECO:0000256" key="2">
    <source>
        <dbReference type="ARBA" id="ARBA00023002"/>
    </source>
</evidence>
<dbReference type="HOGENOM" id="CLU_010194_1_2_11"/>
<dbReference type="STRING" id="469383.Cwoe_2059"/>
<dbReference type="Proteomes" id="UP000008229">
    <property type="component" value="Chromosome"/>
</dbReference>
<organism evidence="4 5">
    <name type="scientific">Conexibacter woesei (strain DSM 14684 / CCUG 47730 / CIP 108061 / JCM 11494 / NBRC 100937 / ID131577)</name>
    <dbReference type="NCBI Taxonomy" id="469383"/>
    <lineage>
        <taxon>Bacteria</taxon>
        <taxon>Bacillati</taxon>
        <taxon>Actinomycetota</taxon>
        <taxon>Thermoleophilia</taxon>
        <taxon>Solirubrobacterales</taxon>
        <taxon>Conexibacteraceae</taxon>
        <taxon>Conexibacter</taxon>
    </lineage>
</organism>
<evidence type="ECO:0000259" key="3">
    <source>
        <dbReference type="SMART" id="SM00822"/>
    </source>
</evidence>
<dbReference type="NCBIfam" id="NF005559">
    <property type="entry name" value="PRK07231.1"/>
    <property type="match status" value="1"/>
</dbReference>
<keyword evidence="2" id="KW-0560">Oxidoreductase</keyword>
<proteinExistence type="inferred from homology"/>
<dbReference type="KEGG" id="cwo:Cwoe_2059"/>
<dbReference type="SUPFAM" id="SSF51735">
    <property type="entry name" value="NAD(P)-binding Rossmann-fold domains"/>
    <property type="match status" value="1"/>
</dbReference>
<dbReference type="PANTHER" id="PTHR42760:SF133">
    <property type="entry name" value="3-OXOACYL-[ACYL-CARRIER-PROTEIN] REDUCTASE"/>
    <property type="match status" value="1"/>
</dbReference>
<dbReference type="OrthoDB" id="517007at2"/>
<dbReference type="Pfam" id="PF13561">
    <property type="entry name" value="adh_short_C2"/>
    <property type="match status" value="1"/>
</dbReference>
<dbReference type="PRINTS" id="PR00081">
    <property type="entry name" value="GDHRDH"/>
</dbReference>
<sequence length="250" mass="25652">MGLSGLNGRRALVTGAGRGIGAAIARRLAQEGVAVAVNDVEPERVETMVQELTAAGHAAVAAVADVSRPDAAETLVADVTAALGGLEILVNNAGTGMRGSIAEHTPEEWRRVLGVNLDGPFWLSRAALPVLAGTPGAAIVNIASVAVIGFFGQVAYDASKGGLLTLTRSLAVECGRKGIRANTVCPGFIETELVTEELKRIGEKTVAALPLGRWGTAEDIAGTVAWLTCDDAAYVTGQSLMVDGGWVRGV</sequence>
<dbReference type="SMART" id="SM00822">
    <property type="entry name" value="PKS_KR"/>
    <property type="match status" value="1"/>
</dbReference>
<evidence type="ECO:0000256" key="1">
    <source>
        <dbReference type="ARBA" id="ARBA00006484"/>
    </source>
</evidence>
<dbReference type="InterPro" id="IPR057326">
    <property type="entry name" value="KR_dom"/>
</dbReference>
<keyword evidence="5" id="KW-1185">Reference proteome</keyword>
<dbReference type="FunFam" id="3.40.50.720:FF:000084">
    <property type="entry name" value="Short-chain dehydrogenase reductase"/>
    <property type="match status" value="1"/>
</dbReference>
<feature type="domain" description="Ketoreductase" evidence="3">
    <location>
        <begin position="9"/>
        <end position="191"/>
    </location>
</feature>
<dbReference type="eggNOG" id="COG1028">
    <property type="taxonomic scope" value="Bacteria"/>
</dbReference>
<dbReference type="InterPro" id="IPR002347">
    <property type="entry name" value="SDR_fam"/>
</dbReference>
<dbReference type="AlphaFoldDB" id="D3F4B3"/>
<protein>
    <submittedName>
        <fullName evidence="4">Short-chain dehydrogenase/reductase SDR</fullName>
    </submittedName>
</protein>
<dbReference type="InterPro" id="IPR036291">
    <property type="entry name" value="NAD(P)-bd_dom_sf"/>
</dbReference>
<name>D3F4B3_CONWI</name>
<dbReference type="Gene3D" id="3.40.50.720">
    <property type="entry name" value="NAD(P)-binding Rossmann-like Domain"/>
    <property type="match status" value="1"/>
</dbReference>
<dbReference type="RefSeq" id="WP_012933536.1">
    <property type="nucleotide sequence ID" value="NC_013739.1"/>
</dbReference>
<dbReference type="PANTHER" id="PTHR42760">
    <property type="entry name" value="SHORT-CHAIN DEHYDROGENASES/REDUCTASES FAMILY MEMBER"/>
    <property type="match status" value="1"/>
</dbReference>
<accession>D3F4B3</accession>